<reference evidence="4 5" key="1">
    <citation type="submission" date="2019-09" db="EMBL/GenBank/DDBJ databases">
        <title>A chromosome-level genome assembly of the Chinese tupelo Nyssa sinensis.</title>
        <authorList>
            <person name="Yang X."/>
            <person name="Kang M."/>
            <person name="Yang Y."/>
            <person name="Xiong H."/>
            <person name="Wang M."/>
            <person name="Zhang Z."/>
            <person name="Wang Z."/>
            <person name="Wu H."/>
            <person name="Ma T."/>
            <person name="Liu J."/>
            <person name="Xi Z."/>
        </authorList>
    </citation>
    <scope>NUCLEOTIDE SEQUENCE [LARGE SCALE GENOMIC DNA]</scope>
    <source>
        <strain evidence="4">J267</strain>
        <tissue evidence="4">Leaf</tissue>
    </source>
</reference>
<gene>
    <name evidence="4" type="ORF">F0562_007991</name>
</gene>
<keyword evidence="5" id="KW-1185">Reference proteome</keyword>
<feature type="domain" description="SAYSvFN" evidence="3">
    <location>
        <begin position="125"/>
        <end position="189"/>
    </location>
</feature>
<feature type="transmembrane region" description="Helical" evidence="1">
    <location>
        <begin position="110"/>
        <end position="134"/>
    </location>
</feature>
<dbReference type="AlphaFoldDB" id="A0A5J5A6L9"/>
<dbReference type="InterPro" id="IPR019387">
    <property type="entry name" value="SAYSvFN_dom"/>
</dbReference>
<evidence type="ECO:0000313" key="4">
    <source>
        <dbReference type="EMBL" id="KAA8525909.1"/>
    </source>
</evidence>
<dbReference type="EMBL" id="CM018046">
    <property type="protein sequence ID" value="KAA8525909.1"/>
    <property type="molecule type" value="Genomic_DNA"/>
</dbReference>
<feature type="chain" id="PRO_5023935599" description="SAYSvFN domain-containing protein" evidence="2">
    <location>
        <begin position="17"/>
        <end position="224"/>
    </location>
</feature>
<keyword evidence="1" id="KW-1133">Transmembrane helix</keyword>
<evidence type="ECO:0000313" key="5">
    <source>
        <dbReference type="Proteomes" id="UP000325577"/>
    </source>
</evidence>
<dbReference type="PANTHER" id="PTHR13527:SF0">
    <property type="entry name" value="SAYSVFN DOMAIN-CONTAINING PROTEIN 1"/>
    <property type="match status" value="1"/>
</dbReference>
<evidence type="ECO:0000256" key="1">
    <source>
        <dbReference type="SAM" id="Phobius"/>
    </source>
</evidence>
<keyword evidence="1" id="KW-0472">Membrane</keyword>
<feature type="transmembrane region" description="Helical" evidence="1">
    <location>
        <begin position="140"/>
        <end position="158"/>
    </location>
</feature>
<dbReference type="PANTHER" id="PTHR13527">
    <property type="entry name" value="SAYSVFN DOMAIN-CONTAINING PROTEIN 1"/>
    <property type="match status" value="1"/>
</dbReference>
<evidence type="ECO:0000256" key="2">
    <source>
        <dbReference type="SAM" id="SignalP"/>
    </source>
</evidence>
<keyword evidence="1" id="KW-0812">Transmembrane</keyword>
<dbReference type="Proteomes" id="UP000325577">
    <property type="component" value="Linkage Group LG3"/>
</dbReference>
<feature type="domain" description="SAYSvFN" evidence="3">
    <location>
        <begin position="191"/>
        <end position="219"/>
    </location>
</feature>
<dbReference type="OrthoDB" id="71310at2759"/>
<keyword evidence="2" id="KW-0732">Signal</keyword>
<protein>
    <recommendedName>
        <fullName evidence="3">SAYSvFN domain-containing protein</fullName>
    </recommendedName>
</protein>
<sequence>MLLKVLLALTVRWVRLRIITRRQYKSLSKPLVLLLRLASKCCLTTKMELMNLFQLNDGDSLIVAVKPPVQHIQDGLDDDDLKFQLPHSTSGWKRRFFSFLHDKLRLPDMILMAIFSLSLKMWAVIVVWFILAPVAYRWDLGPFIILGTGFTIIFLNLGQRQHGDISAYSIFNEDFREIPGTLNADSLEQRHPNSAYSIFNEDFREIPGTLNADSLDRGIRTGQF</sequence>
<organism evidence="4 5">
    <name type="scientific">Nyssa sinensis</name>
    <dbReference type="NCBI Taxonomy" id="561372"/>
    <lineage>
        <taxon>Eukaryota</taxon>
        <taxon>Viridiplantae</taxon>
        <taxon>Streptophyta</taxon>
        <taxon>Embryophyta</taxon>
        <taxon>Tracheophyta</taxon>
        <taxon>Spermatophyta</taxon>
        <taxon>Magnoliopsida</taxon>
        <taxon>eudicotyledons</taxon>
        <taxon>Gunneridae</taxon>
        <taxon>Pentapetalae</taxon>
        <taxon>asterids</taxon>
        <taxon>Cornales</taxon>
        <taxon>Nyssaceae</taxon>
        <taxon>Nyssa</taxon>
    </lineage>
</organism>
<evidence type="ECO:0000259" key="3">
    <source>
        <dbReference type="Pfam" id="PF10260"/>
    </source>
</evidence>
<dbReference type="Pfam" id="PF10260">
    <property type="entry name" value="SAYSvFN"/>
    <property type="match status" value="2"/>
</dbReference>
<name>A0A5J5A6L9_9ASTE</name>
<feature type="signal peptide" evidence="2">
    <location>
        <begin position="1"/>
        <end position="16"/>
    </location>
</feature>
<dbReference type="InterPro" id="IPR039159">
    <property type="entry name" value="SAYSD1"/>
</dbReference>
<accession>A0A5J5A6L9</accession>
<proteinExistence type="predicted"/>